<accession>A0A841JK44</accession>
<dbReference type="Pfam" id="PF11363">
    <property type="entry name" value="DUF3164"/>
    <property type="match status" value="1"/>
</dbReference>
<organism evidence="2 3">
    <name type="scientific">Mucilaginibacter lappiensis</name>
    <dbReference type="NCBI Taxonomy" id="354630"/>
    <lineage>
        <taxon>Bacteria</taxon>
        <taxon>Pseudomonadati</taxon>
        <taxon>Bacteroidota</taxon>
        <taxon>Sphingobacteriia</taxon>
        <taxon>Sphingobacteriales</taxon>
        <taxon>Sphingobacteriaceae</taxon>
        <taxon>Mucilaginibacter</taxon>
    </lineage>
</organism>
<evidence type="ECO:0008006" key="4">
    <source>
        <dbReference type="Google" id="ProtNLM"/>
    </source>
</evidence>
<name>A0A841JK44_9SPHI</name>
<dbReference type="AlphaFoldDB" id="A0A841JK44"/>
<dbReference type="InterPro" id="IPR021505">
    <property type="entry name" value="Phage_B3_Orf6"/>
</dbReference>
<evidence type="ECO:0000313" key="3">
    <source>
        <dbReference type="Proteomes" id="UP000548326"/>
    </source>
</evidence>
<dbReference type="Proteomes" id="UP000548326">
    <property type="component" value="Unassembled WGS sequence"/>
</dbReference>
<dbReference type="EMBL" id="JACHCA010000022">
    <property type="protein sequence ID" value="MBB6131360.1"/>
    <property type="molecule type" value="Genomic_DNA"/>
</dbReference>
<comment type="caution">
    <text evidence="2">The sequence shown here is derived from an EMBL/GenBank/DDBJ whole genome shotgun (WGS) entry which is preliminary data.</text>
</comment>
<dbReference type="RefSeq" id="WP_183589882.1">
    <property type="nucleotide sequence ID" value="NZ_JACHCA010000022.1"/>
</dbReference>
<gene>
    <name evidence="2" type="ORF">HDF22_005511</name>
</gene>
<reference evidence="2 3" key="1">
    <citation type="submission" date="2020-08" db="EMBL/GenBank/DDBJ databases">
        <title>Genomic Encyclopedia of Type Strains, Phase IV (KMG-V): Genome sequencing to study the core and pangenomes of soil and plant-associated prokaryotes.</title>
        <authorList>
            <person name="Whitman W."/>
        </authorList>
    </citation>
    <scope>NUCLEOTIDE SEQUENCE [LARGE SCALE GENOMIC DNA]</scope>
    <source>
        <strain evidence="2 3">MP601</strain>
    </source>
</reference>
<keyword evidence="1" id="KW-0175">Coiled coil</keyword>
<feature type="coiled-coil region" evidence="1">
    <location>
        <begin position="14"/>
        <end position="82"/>
    </location>
</feature>
<proteinExistence type="predicted"/>
<protein>
    <recommendedName>
        <fullName evidence="4">DUF3164 family protein</fullName>
    </recommendedName>
</protein>
<sequence>MTATAAQELTTEQLQAILEQRLAKEKEQQQAERNSYESLKHTTVTTLGTAAMELHEAMIKFKEQAFNEAETLYELLQKYSKRHADGKGTFTVQNADGSMIMNLKKHQLGRFDERSVQAEKHIRDFINNRFSGDQDVIDIIMGALERTKGFLDVKQIQRLYQMENRFDDHNWKEGIRLLKESWTPTTTKDYLSFTVNGKPVVLDFASI</sequence>
<evidence type="ECO:0000313" key="2">
    <source>
        <dbReference type="EMBL" id="MBB6131360.1"/>
    </source>
</evidence>
<evidence type="ECO:0000256" key="1">
    <source>
        <dbReference type="SAM" id="Coils"/>
    </source>
</evidence>